<keyword evidence="1" id="KW-0812">Transmembrane</keyword>
<feature type="transmembrane region" description="Helical" evidence="1">
    <location>
        <begin position="112"/>
        <end position="131"/>
    </location>
</feature>
<accession>A0A382VTT7</accession>
<dbReference type="AlphaFoldDB" id="A0A382VTT7"/>
<protein>
    <submittedName>
        <fullName evidence="2">Uncharacterized protein</fullName>
    </submittedName>
</protein>
<organism evidence="2">
    <name type="scientific">marine metagenome</name>
    <dbReference type="NCBI Taxonomy" id="408172"/>
    <lineage>
        <taxon>unclassified sequences</taxon>
        <taxon>metagenomes</taxon>
        <taxon>ecological metagenomes</taxon>
    </lineage>
</organism>
<dbReference type="EMBL" id="UINC01154479">
    <property type="protein sequence ID" value="SVD49790.1"/>
    <property type="molecule type" value="Genomic_DNA"/>
</dbReference>
<keyword evidence="1" id="KW-1133">Transmembrane helix</keyword>
<sequence>MTRYRPRAVLLLFLLLNLTACSSAIESWRGLPSPPSVAEHIVAEQPERVRVTMQDGSQLDIEDPFVSGDQLMGKRWRTLGVNRLIGNTDDISVPLADIVQLEVRDVEMARSAGVSALLVLGILGALLYGAVTGAGM</sequence>
<reference evidence="2" key="1">
    <citation type="submission" date="2018-05" db="EMBL/GenBank/DDBJ databases">
        <authorList>
            <person name="Lanie J.A."/>
            <person name="Ng W.-L."/>
            <person name="Kazmierczak K.M."/>
            <person name="Andrzejewski T.M."/>
            <person name="Davidsen T.M."/>
            <person name="Wayne K.J."/>
            <person name="Tettelin H."/>
            <person name="Glass J.I."/>
            <person name="Rusch D."/>
            <person name="Podicherti R."/>
            <person name="Tsui H.-C.T."/>
            <person name="Winkler M.E."/>
        </authorList>
    </citation>
    <scope>NUCLEOTIDE SEQUENCE</scope>
</reference>
<evidence type="ECO:0000256" key="1">
    <source>
        <dbReference type="SAM" id="Phobius"/>
    </source>
</evidence>
<proteinExistence type="predicted"/>
<name>A0A382VTT7_9ZZZZ</name>
<evidence type="ECO:0000313" key="2">
    <source>
        <dbReference type="EMBL" id="SVD49790.1"/>
    </source>
</evidence>
<keyword evidence="1" id="KW-0472">Membrane</keyword>
<gene>
    <name evidence="2" type="ORF">METZ01_LOCUS402644</name>
</gene>